<evidence type="ECO:0000313" key="2">
    <source>
        <dbReference type="EMBL" id="OKH95196.1"/>
    </source>
</evidence>
<dbReference type="GO" id="GO:0016747">
    <property type="term" value="F:acyltransferase activity, transferring groups other than amino-acyl groups"/>
    <property type="evidence" value="ECO:0007669"/>
    <property type="project" value="InterPro"/>
</dbReference>
<dbReference type="InterPro" id="IPR000182">
    <property type="entry name" value="GNAT_dom"/>
</dbReference>
<dbReference type="AlphaFoldDB" id="A0A1Q4VBJ7"/>
<dbReference type="Proteomes" id="UP000186455">
    <property type="component" value="Unassembled WGS sequence"/>
</dbReference>
<accession>A0A1Q4VBJ7</accession>
<dbReference type="SUPFAM" id="SSF55729">
    <property type="entry name" value="Acyl-CoA N-acyltransferases (Nat)"/>
    <property type="match status" value="1"/>
</dbReference>
<dbReference type="STRING" id="1048205.AB852_09900"/>
<comment type="caution">
    <text evidence="2">The sequence shown here is derived from an EMBL/GenBank/DDBJ whole genome shotgun (WGS) entry which is preliminary data.</text>
</comment>
<dbReference type="EMBL" id="LFBV01000002">
    <property type="protein sequence ID" value="OKH95196.1"/>
    <property type="molecule type" value="Genomic_DNA"/>
</dbReference>
<feature type="domain" description="N-acetyltransferase" evidence="1">
    <location>
        <begin position="83"/>
        <end position="234"/>
    </location>
</feature>
<keyword evidence="3" id="KW-1185">Reference proteome</keyword>
<dbReference type="CDD" id="cd04301">
    <property type="entry name" value="NAT_SF"/>
    <property type="match status" value="1"/>
</dbReference>
<protein>
    <recommendedName>
        <fullName evidence="1">N-acetyltransferase domain-containing protein</fullName>
    </recommendedName>
</protein>
<gene>
    <name evidence="2" type="ORF">AB852_09900</name>
</gene>
<dbReference type="PROSITE" id="PS51186">
    <property type="entry name" value="GNAT"/>
    <property type="match status" value="1"/>
</dbReference>
<evidence type="ECO:0000259" key="1">
    <source>
        <dbReference type="PROSITE" id="PS51186"/>
    </source>
</evidence>
<reference evidence="2 3" key="1">
    <citation type="submission" date="2015-06" db="EMBL/GenBank/DDBJ databases">
        <title>Cloning and characterization of the uncialamcin biosynthetic gene cluster.</title>
        <authorList>
            <person name="Yan X."/>
            <person name="Huang T."/>
            <person name="Ge H."/>
            <person name="Shen B."/>
        </authorList>
    </citation>
    <scope>NUCLEOTIDE SEQUENCE [LARGE SCALE GENOMIC DNA]</scope>
    <source>
        <strain evidence="2 3">DCA2648</strain>
    </source>
</reference>
<sequence length="234" mass="24392">MTYVRGERAGLPCADLAEVTGPGAVPAVLAGMPGWAVSGGVELGRALLAEGARVLRHAHGMRRELTGDLPPLAPFPAGPDGPPSVVPYDRDPRALLPAWRAAFGPGHPDHHPGGDEEAFRERLAPLLGGRVLGPVLPCSALAVDGGDRVVAGVIVTDREGQPWIADVFREPGPRYAGVGDALLRHVLADAAARGLDSLELAVTDGNPARRRYETLGFRLTGTYLTVIVPGAVPD</sequence>
<evidence type="ECO:0000313" key="3">
    <source>
        <dbReference type="Proteomes" id="UP000186455"/>
    </source>
</evidence>
<organism evidence="2 3">
    <name type="scientific">Streptomyces uncialis</name>
    <dbReference type="NCBI Taxonomy" id="1048205"/>
    <lineage>
        <taxon>Bacteria</taxon>
        <taxon>Bacillati</taxon>
        <taxon>Actinomycetota</taxon>
        <taxon>Actinomycetes</taxon>
        <taxon>Kitasatosporales</taxon>
        <taxon>Streptomycetaceae</taxon>
        <taxon>Streptomyces</taxon>
    </lineage>
</organism>
<proteinExistence type="predicted"/>
<name>A0A1Q4VBJ7_9ACTN</name>
<dbReference type="Pfam" id="PF00583">
    <property type="entry name" value="Acetyltransf_1"/>
    <property type="match status" value="1"/>
</dbReference>
<dbReference type="InterPro" id="IPR016181">
    <property type="entry name" value="Acyl_CoA_acyltransferase"/>
</dbReference>
<dbReference type="Gene3D" id="3.40.630.30">
    <property type="match status" value="1"/>
</dbReference>